<dbReference type="AlphaFoldDB" id="A0AA40AU44"/>
<sequence>MVLFNCIGRAWMLLYSVFSSLVIVCFSTTLSRRLSCSVPLLDGNAVVTVKEKGPGCTNHTSFSCLFFPSSSPFGARATRRWPGTWWGDSRPLILVWGARPEAQLNKNGLSPFPAFASKNASSLAPRSATQHSASSSADSSLLPAASSPDKKVVATDVAAVAPDFSAACRNCSNVLAWGLGVMLPPKCMSNPNTQKSTWTMPAKGGPVMASVAAISTEMRIVTNHRSME</sequence>
<keyword evidence="2" id="KW-1133">Transmembrane helix</keyword>
<keyword evidence="2" id="KW-0812">Transmembrane</keyword>
<name>A0AA40AU44_9PEZI</name>
<dbReference type="GeneID" id="85317011"/>
<evidence type="ECO:0000313" key="4">
    <source>
        <dbReference type="Proteomes" id="UP001172101"/>
    </source>
</evidence>
<keyword evidence="2" id="KW-0472">Membrane</keyword>
<feature type="compositionally biased region" description="Low complexity" evidence="1">
    <location>
        <begin position="132"/>
        <end position="145"/>
    </location>
</feature>
<organism evidence="3 4">
    <name type="scientific">Lasiosphaeria miniovina</name>
    <dbReference type="NCBI Taxonomy" id="1954250"/>
    <lineage>
        <taxon>Eukaryota</taxon>
        <taxon>Fungi</taxon>
        <taxon>Dikarya</taxon>
        <taxon>Ascomycota</taxon>
        <taxon>Pezizomycotina</taxon>
        <taxon>Sordariomycetes</taxon>
        <taxon>Sordariomycetidae</taxon>
        <taxon>Sordariales</taxon>
        <taxon>Lasiosphaeriaceae</taxon>
        <taxon>Lasiosphaeria</taxon>
    </lineage>
</organism>
<keyword evidence="4" id="KW-1185">Reference proteome</keyword>
<dbReference type="Proteomes" id="UP001172101">
    <property type="component" value="Unassembled WGS sequence"/>
</dbReference>
<dbReference type="EMBL" id="JAUIRO010000003">
    <property type="protein sequence ID" value="KAK0722053.1"/>
    <property type="molecule type" value="Genomic_DNA"/>
</dbReference>
<accession>A0AA40AU44</accession>
<gene>
    <name evidence="3" type="ORF">B0T26DRAFT_200310</name>
</gene>
<comment type="caution">
    <text evidence="3">The sequence shown here is derived from an EMBL/GenBank/DDBJ whole genome shotgun (WGS) entry which is preliminary data.</text>
</comment>
<feature type="region of interest" description="Disordered" evidence="1">
    <location>
        <begin position="126"/>
        <end position="145"/>
    </location>
</feature>
<evidence type="ECO:0000256" key="1">
    <source>
        <dbReference type="SAM" id="MobiDB-lite"/>
    </source>
</evidence>
<reference evidence="3" key="1">
    <citation type="submission" date="2023-06" db="EMBL/GenBank/DDBJ databases">
        <title>Genome-scale phylogeny and comparative genomics of the fungal order Sordariales.</title>
        <authorList>
            <consortium name="Lawrence Berkeley National Laboratory"/>
            <person name="Hensen N."/>
            <person name="Bonometti L."/>
            <person name="Westerberg I."/>
            <person name="Brannstrom I.O."/>
            <person name="Guillou S."/>
            <person name="Cros-Aarteil S."/>
            <person name="Calhoun S."/>
            <person name="Haridas S."/>
            <person name="Kuo A."/>
            <person name="Mondo S."/>
            <person name="Pangilinan J."/>
            <person name="Riley R."/>
            <person name="LaButti K."/>
            <person name="Andreopoulos B."/>
            <person name="Lipzen A."/>
            <person name="Chen C."/>
            <person name="Yanf M."/>
            <person name="Daum C."/>
            <person name="Ng V."/>
            <person name="Clum A."/>
            <person name="Steindorff A."/>
            <person name="Ohm R."/>
            <person name="Martin F."/>
            <person name="Silar P."/>
            <person name="Natvig D."/>
            <person name="Lalanne C."/>
            <person name="Gautier V."/>
            <person name="Ament-velasquez S.L."/>
            <person name="Kruys A."/>
            <person name="Hutchinson M.I."/>
            <person name="Powell A.J."/>
            <person name="Barry K."/>
            <person name="Miller A.N."/>
            <person name="Grigoriev I.V."/>
            <person name="Debuchy R."/>
            <person name="Gladieux P."/>
            <person name="Thoren M.H."/>
            <person name="Johannesson H."/>
        </authorList>
    </citation>
    <scope>NUCLEOTIDE SEQUENCE</scope>
    <source>
        <strain evidence="3">SMH2392-1A</strain>
    </source>
</reference>
<proteinExistence type="predicted"/>
<evidence type="ECO:0000313" key="3">
    <source>
        <dbReference type="EMBL" id="KAK0722053.1"/>
    </source>
</evidence>
<protein>
    <submittedName>
        <fullName evidence="3">Uncharacterized protein</fullName>
    </submittedName>
</protein>
<dbReference type="RefSeq" id="XP_060297977.1">
    <property type="nucleotide sequence ID" value="XM_060433741.1"/>
</dbReference>
<evidence type="ECO:0000256" key="2">
    <source>
        <dbReference type="SAM" id="Phobius"/>
    </source>
</evidence>
<feature type="transmembrane region" description="Helical" evidence="2">
    <location>
        <begin position="12"/>
        <end position="30"/>
    </location>
</feature>